<dbReference type="Gene3D" id="2.120.10.80">
    <property type="entry name" value="Kelch-type beta propeller"/>
    <property type="match status" value="1"/>
</dbReference>
<evidence type="ECO:0000256" key="5">
    <source>
        <dbReference type="ARBA" id="ARBA00023054"/>
    </source>
</evidence>
<evidence type="ECO:0000256" key="1">
    <source>
        <dbReference type="ARBA" id="ARBA00004496"/>
    </source>
</evidence>
<dbReference type="Pfam" id="PF24681">
    <property type="entry name" value="Kelch_KLHDC2_KLHL20_DRC7"/>
    <property type="match status" value="1"/>
</dbReference>
<dbReference type="EMBL" id="ML143388">
    <property type="protein sequence ID" value="TBU34681.1"/>
    <property type="molecule type" value="Genomic_DNA"/>
</dbReference>
<organism evidence="7">
    <name type="scientific">Dichomitus squalens</name>
    <dbReference type="NCBI Taxonomy" id="114155"/>
    <lineage>
        <taxon>Eukaryota</taxon>
        <taxon>Fungi</taxon>
        <taxon>Dikarya</taxon>
        <taxon>Basidiomycota</taxon>
        <taxon>Agaricomycotina</taxon>
        <taxon>Agaricomycetes</taxon>
        <taxon>Polyporales</taxon>
        <taxon>Polyporaceae</taxon>
        <taxon>Dichomitus</taxon>
    </lineage>
</organism>
<name>A0A4Q9N6B7_9APHY</name>
<evidence type="ECO:0000256" key="3">
    <source>
        <dbReference type="ARBA" id="ARBA00022490"/>
    </source>
</evidence>
<feature type="compositionally biased region" description="Basic and acidic residues" evidence="6">
    <location>
        <begin position="1189"/>
        <end position="1201"/>
    </location>
</feature>
<keyword evidence="2" id="KW-0880">Kelch repeat</keyword>
<dbReference type="GO" id="GO:0061245">
    <property type="term" value="P:establishment or maintenance of bipolar cell polarity"/>
    <property type="evidence" value="ECO:0007669"/>
    <property type="project" value="TreeGrafter"/>
</dbReference>
<accession>A0A4Q9N6B7</accession>
<feature type="compositionally biased region" description="Low complexity" evidence="6">
    <location>
        <begin position="11"/>
        <end position="46"/>
    </location>
</feature>
<evidence type="ECO:0008006" key="8">
    <source>
        <dbReference type="Google" id="ProtNLM"/>
    </source>
</evidence>
<dbReference type="InterPro" id="IPR015915">
    <property type="entry name" value="Kelch-typ_b-propeller"/>
</dbReference>
<evidence type="ECO:0000256" key="4">
    <source>
        <dbReference type="ARBA" id="ARBA00022737"/>
    </source>
</evidence>
<evidence type="ECO:0000256" key="6">
    <source>
        <dbReference type="SAM" id="MobiDB-lite"/>
    </source>
</evidence>
<dbReference type="FunFam" id="2.120.10.80:FF:000049">
    <property type="entry name" value="Cell polarity protein (Tea1)"/>
    <property type="match status" value="1"/>
</dbReference>
<feature type="compositionally biased region" description="Basic residues" evidence="6">
    <location>
        <begin position="1"/>
        <end position="10"/>
    </location>
</feature>
<evidence type="ECO:0000313" key="7">
    <source>
        <dbReference type="EMBL" id="TBU34681.1"/>
    </source>
</evidence>
<feature type="compositionally biased region" description="Polar residues" evidence="6">
    <location>
        <begin position="476"/>
        <end position="486"/>
    </location>
</feature>
<feature type="compositionally biased region" description="Polar residues" evidence="6">
    <location>
        <begin position="1275"/>
        <end position="1284"/>
    </location>
</feature>
<keyword evidence="5" id="KW-0175">Coiled coil</keyword>
<reference evidence="7" key="1">
    <citation type="submission" date="2019-01" db="EMBL/GenBank/DDBJ databases">
        <title>Draft genome sequences of three monokaryotic isolates of the white-rot basidiomycete fungus Dichomitus squalens.</title>
        <authorList>
            <consortium name="DOE Joint Genome Institute"/>
            <person name="Lopez S.C."/>
            <person name="Andreopoulos B."/>
            <person name="Pangilinan J."/>
            <person name="Lipzen A."/>
            <person name="Riley R."/>
            <person name="Ahrendt S."/>
            <person name="Ng V."/>
            <person name="Barry K."/>
            <person name="Daum C."/>
            <person name="Grigoriev I.V."/>
            <person name="Hilden K.S."/>
            <person name="Makela M.R."/>
            <person name="de Vries R.P."/>
        </authorList>
    </citation>
    <scope>NUCLEOTIDE SEQUENCE [LARGE SCALE GENOMIC DNA]</scope>
    <source>
        <strain evidence="7">OM18370.1</strain>
    </source>
</reference>
<dbReference type="PANTHER" id="PTHR23244:SF456">
    <property type="entry name" value="MULTIPLE EPIDERMAL GROWTH FACTOR-LIKE DOMAINS PROTEIN 8"/>
    <property type="match status" value="1"/>
</dbReference>
<feature type="region of interest" description="Disordered" evidence="6">
    <location>
        <begin position="1258"/>
        <end position="1284"/>
    </location>
</feature>
<feature type="region of interest" description="Disordered" evidence="6">
    <location>
        <begin position="1"/>
        <end position="148"/>
    </location>
</feature>
<feature type="compositionally biased region" description="Polar residues" evidence="6">
    <location>
        <begin position="73"/>
        <end position="82"/>
    </location>
</feature>
<feature type="compositionally biased region" description="Basic and acidic residues" evidence="6">
    <location>
        <begin position="844"/>
        <end position="853"/>
    </location>
</feature>
<feature type="region of interest" description="Disordered" evidence="6">
    <location>
        <begin position="1176"/>
        <end position="1201"/>
    </location>
</feature>
<sequence length="1463" mass="161245">MSFFSRKKHTQQQASTSVAPSPASAALAQIQQQPSTGQQQQQPQKQLSKETSYDSGLNGRGSPSPAINGVQPGITQTAQRSGQAPPPAPNSTNPAPAAPPGGQQGQQSSSGQRPAYPWSQRRLQLPPPVTIPKPGVAPPTAASPSPFPRYGHALPANATTSGELFLFGGLVRETVRNDLYLISTRDLSATLLQTTGEIPSPRVGHASALVGSVLIVWGGDTKTSSKAKPGDKQDDGLYLLNLVSREWTRVAVYGPSPVGRYGHAVTMVGSKFYVFGGQVDGEFLNDLWSFDLNSLRTKATWELVEPVEGSPRPPKRTSHICVTYGEKIILFGGTDCQYHYNDTWAFDTNTKTWTELTCIGFIPSPREGHSAAMVDDVVYVFGGRGVDGKDLGDLGAFKVSNQRWYMFQKMGPAPSPRSGHAMASMGSRVFVLGGLGGESLNPQKPEDPSIIHVLDTKHIKYPDSSKPPPPAVNGRKSVSAQPQPVQRPSGDAGAPLQPREESPYDKVIDNDEARRAGSPTGRQLLVNGAQSLSSKGKVKARDGDYEGYDVGESSPDTVESSGMRENAVSPDGGRAKSPTNMGAGRAVSPSQAAEMYDPAGPQASLASVIMQRNGVNARSPSPVVVERAKSPLESLYNRAPASPTVNGFVKPGSTGNLTADLIRDLKDKEAEVEALKKKQAWMKAALLKAERSGFIYAESEEELSSRADDDDIDSRKVTEMVINFKQLKAKIQVAVLERAKDASDRVYEAERVRASAVQEAAFYRAKLAALETSSDNEVAKIERERIADLERQLAVALSGQVERDRKIQELNDSVSLQTTLLEQAEARAEDASKRADNLAQAHEQQTEAHNALRDRHAKLEAKHRETSDSLLSQTSLVEQHEADYIKAQSQLDDLLREHDQHIRALDQTRAALEAASARADEVDAQYARAREHIGQLEADVAELRGELESRTAEIEAARVRIADVENFWAKSREEADAFRAVTTGSLGKLLDSHHELRSDEDRLTRGYSEKINALQNEVSSLRDMLRDTSRRAEEAQEELSRERQKAREAETETLSLRSQVVGFRTQLSIALADSGRLHKDLLAKETELQAKSKEASAAAMRMDAMRSYLAANGVVAEDDDGNPLKADDVMSARIQELEDRLAERTRAHEIAERELQTLLSQKQDVDAQVESLSAQLDRLRTTQSPSRRNGHDSGSEVRISELEQKLEETESSYKARLQQLEEDYQLAVHYVKATEKTMRKMKDELTKQKTLNQSMQAEMERGSPSMRLRGLNGRGTPSSDDSNEFLRNQLQDAQRQVQRLNNDNKDLRNRIDSLEQDLEHMRDNVIQSQRESDERLSRIEELEQDVERLQNSLVIARGGHDETLLEQLSNENTNLKRENDQLSHKIELLLAVDQPSFGHGRPMSGISERRASTSSSENAMAFEHLSSELDDWQRQLASSMSNRRPVLEYDSPSLGHERARSRS</sequence>
<gene>
    <name evidence="7" type="ORF">BD311DRAFT_746594</name>
</gene>
<evidence type="ECO:0000256" key="2">
    <source>
        <dbReference type="ARBA" id="ARBA00022441"/>
    </source>
</evidence>
<keyword evidence="3" id="KW-0963">Cytoplasm</keyword>
<feature type="region of interest" description="Disordered" evidence="6">
    <location>
        <begin position="827"/>
        <end position="853"/>
    </location>
</feature>
<feature type="compositionally biased region" description="Basic and acidic residues" evidence="6">
    <location>
        <begin position="827"/>
        <end position="836"/>
    </location>
</feature>
<feature type="compositionally biased region" description="Basic and acidic residues" evidence="6">
    <location>
        <begin position="498"/>
        <end position="515"/>
    </location>
</feature>
<dbReference type="Proteomes" id="UP000292957">
    <property type="component" value="Unassembled WGS sequence"/>
</dbReference>
<dbReference type="PANTHER" id="PTHR23244">
    <property type="entry name" value="KELCH REPEAT DOMAIN"/>
    <property type="match status" value="1"/>
</dbReference>
<feature type="compositionally biased region" description="Pro residues" evidence="6">
    <location>
        <begin position="125"/>
        <end position="137"/>
    </location>
</feature>
<dbReference type="OrthoDB" id="45365at2759"/>
<feature type="region of interest" description="Disordered" evidence="6">
    <location>
        <begin position="1436"/>
        <end position="1463"/>
    </location>
</feature>
<dbReference type="Gene3D" id="1.10.287.1490">
    <property type="match status" value="2"/>
</dbReference>
<protein>
    <recommendedName>
        <fullName evidence="8">Cell polarity protein</fullName>
    </recommendedName>
</protein>
<feature type="region of interest" description="Disordered" evidence="6">
    <location>
        <begin position="1027"/>
        <end position="1050"/>
    </location>
</feature>
<proteinExistence type="predicted"/>
<keyword evidence="4" id="KW-0677">Repeat</keyword>
<dbReference type="GO" id="GO:0051285">
    <property type="term" value="C:cell cortex of cell tip"/>
    <property type="evidence" value="ECO:0007669"/>
    <property type="project" value="TreeGrafter"/>
</dbReference>
<feature type="region of interest" description="Disordered" evidence="6">
    <location>
        <begin position="1397"/>
        <end position="1418"/>
    </location>
</feature>
<feature type="compositionally biased region" description="Low complexity" evidence="6">
    <location>
        <begin position="105"/>
        <end position="115"/>
    </location>
</feature>
<feature type="region of interest" description="Disordered" evidence="6">
    <location>
        <begin position="459"/>
        <end position="597"/>
    </location>
</feature>
<comment type="subcellular location">
    <subcellularLocation>
        <location evidence="1">Cytoplasm</location>
    </subcellularLocation>
</comment>
<dbReference type="SUPFAM" id="SSF117281">
    <property type="entry name" value="Kelch motif"/>
    <property type="match status" value="1"/>
</dbReference>